<name>A0ABW7RMX2_9ACTN</name>
<sequence length="91" mass="9243">MGAEHAHGLAADFADALRQQAVQSAAAAPAVRGSDWRTGTVTAVNADGTVSVGDAIRARRLESYATPAIGDRVVISQSGTGNWLALGRIAA</sequence>
<proteinExistence type="predicted"/>
<gene>
    <name evidence="1" type="ORF">ACH4GP_29675</name>
</gene>
<dbReference type="EMBL" id="JBIRGH010000024">
    <property type="protein sequence ID" value="MFH8588513.1"/>
    <property type="molecule type" value="Genomic_DNA"/>
</dbReference>
<evidence type="ECO:0000313" key="2">
    <source>
        <dbReference type="Proteomes" id="UP001610990"/>
    </source>
</evidence>
<protein>
    <submittedName>
        <fullName evidence="1">Uncharacterized protein</fullName>
    </submittedName>
</protein>
<evidence type="ECO:0000313" key="1">
    <source>
        <dbReference type="EMBL" id="MFH8588513.1"/>
    </source>
</evidence>
<dbReference type="Proteomes" id="UP001610990">
    <property type="component" value="Unassembled WGS sequence"/>
</dbReference>
<reference evidence="1 2" key="1">
    <citation type="submission" date="2024-10" db="EMBL/GenBank/DDBJ databases">
        <title>The Natural Products Discovery Center: Release of the First 8490 Sequenced Strains for Exploring Actinobacteria Biosynthetic Diversity.</title>
        <authorList>
            <person name="Kalkreuter E."/>
            <person name="Kautsar S.A."/>
            <person name="Yang D."/>
            <person name="Bader C.D."/>
            <person name="Teijaro C.N."/>
            <person name="Fluegel L."/>
            <person name="Davis C.M."/>
            <person name="Simpson J.R."/>
            <person name="Lauterbach L."/>
            <person name="Steele A.D."/>
            <person name="Gui C."/>
            <person name="Meng S."/>
            <person name="Li G."/>
            <person name="Viehrig K."/>
            <person name="Ye F."/>
            <person name="Su P."/>
            <person name="Kiefer A.F."/>
            <person name="Nichols A."/>
            <person name="Cepeda A.J."/>
            <person name="Yan W."/>
            <person name="Fan B."/>
            <person name="Jiang Y."/>
            <person name="Adhikari A."/>
            <person name="Zheng C.-J."/>
            <person name="Schuster L."/>
            <person name="Cowan T.M."/>
            <person name="Smanski M.J."/>
            <person name="Chevrette M.G."/>
            <person name="De Carvalho L.P.S."/>
            <person name="Shen B."/>
        </authorList>
    </citation>
    <scope>NUCLEOTIDE SEQUENCE [LARGE SCALE GENOMIC DNA]</scope>
    <source>
        <strain evidence="1 2">NPDC018013</strain>
    </source>
</reference>
<comment type="caution">
    <text evidence="1">The sequence shown here is derived from an EMBL/GenBank/DDBJ whole genome shotgun (WGS) entry which is preliminary data.</text>
</comment>
<accession>A0ABW7RMX2</accession>
<dbReference type="RefSeq" id="WP_367436153.1">
    <property type="nucleotide sequence ID" value="NZ_CP108413.1"/>
</dbReference>
<organism evidence="1 2">
    <name type="scientific">Streptomyces celluloflavus</name>
    <dbReference type="NCBI Taxonomy" id="58344"/>
    <lineage>
        <taxon>Bacteria</taxon>
        <taxon>Bacillati</taxon>
        <taxon>Actinomycetota</taxon>
        <taxon>Actinomycetes</taxon>
        <taxon>Kitasatosporales</taxon>
        <taxon>Streptomycetaceae</taxon>
        <taxon>Streptomyces</taxon>
    </lineage>
</organism>
<keyword evidence="2" id="KW-1185">Reference proteome</keyword>